<organism evidence="1 2">
    <name type="scientific">Maudiozyma saulgeensis</name>
    <dbReference type="NCBI Taxonomy" id="1789683"/>
    <lineage>
        <taxon>Eukaryota</taxon>
        <taxon>Fungi</taxon>
        <taxon>Dikarya</taxon>
        <taxon>Ascomycota</taxon>
        <taxon>Saccharomycotina</taxon>
        <taxon>Saccharomycetes</taxon>
        <taxon>Saccharomycetales</taxon>
        <taxon>Saccharomycetaceae</taxon>
        <taxon>Maudiozyma</taxon>
    </lineage>
</organism>
<proteinExistence type="predicted"/>
<keyword evidence="2" id="KW-1185">Reference proteome</keyword>
<accession>A0A1X7RA32</accession>
<name>A0A1X7RA32_9SACH</name>
<evidence type="ECO:0000313" key="1">
    <source>
        <dbReference type="EMBL" id="SMN22329.1"/>
    </source>
</evidence>
<dbReference type="AlphaFoldDB" id="A0A1X7RA32"/>
<dbReference type="Proteomes" id="UP000196158">
    <property type="component" value="Unassembled WGS sequence"/>
</dbReference>
<dbReference type="EMBL" id="FXLY01000011">
    <property type="protein sequence ID" value="SMN22329.1"/>
    <property type="molecule type" value="Genomic_DNA"/>
</dbReference>
<dbReference type="OrthoDB" id="4068431at2759"/>
<sequence length="267" mass="30444">MSKLLNKVFFEQQCLFLRVSIRYPLEPKLTNIGYDRLIANKLSTFSDVLYCRPSFIGSTNLVSRYPVMEFVLTSNEINKLSKVMTSLVGLDVEKCTTDVPICDTLKQSKKLNDIFSSLQEENGNVDNFNNGTLNSAKADHLTYTDDLFLDKSKMNSIDTVMFDTIENIPRNFKLSTVTKPIIKGDDTFKYKKNSYLSRFDSNLADSPFLGLNICYFVDHNTLPLHLKEWVSNIEYTGNFQKLTDTSSIKDSNALNLLFHGFKGLKKT</sequence>
<reference evidence="1 2" key="1">
    <citation type="submission" date="2017-04" db="EMBL/GenBank/DDBJ databases">
        <authorList>
            <person name="Afonso C.L."/>
            <person name="Miller P.J."/>
            <person name="Scott M.A."/>
            <person name="Spackman E."/>
            <person name="Goraichik I."/>
            <person name="Dimitrov K.M."/>
            <person name="Suarez D.L."/>
            <person name="Swayne D.E."/>
        </authorList>
    </citation>
    <scope>NUCLEOTIDE SEQUENCE [LARGE SCALE GENOMIC DNA]</scope>
</reference>
<evidence type="ECO:0000313" key="2">
    <source>
        <dbReference type="Proteomes" id="UP000196158"/>
    </source>
</evidence>
<gene>
    <name evidence="1" type="ORF">KASA_0H01199G</name>
</gene>
<protein>
    <submittedName>
        <fullName evidence="1">Similar to Saccharomyces cerevisiae YPR134W MSS18 Nuclear encoded protein needed for efficient splicing of mitochondrial COX1 aI5beta intron</fullName>
    </submittedName>
</protein>